<dbReference type="GO" id="GO:0008270">
    <property type="term" value="F:zinc ion binding"/>
    <property type="evidence" value="ECO:0007669"/>
    <property type="project" value="UniProtKB-KW"/>
</dbReference>
<dbReference type="InterPro" id="IPR036236">
    <property type="entry name" value="Znf_C2H2_sf"/>
</dbReference>
<dbReference type="SUPFAM" id="SSF57667">
    <property type="entry name" value="beta-beta-alpha zinc fingers"/>
    <property type="match status" value="5"/>
</dbReference>
<dbReference type="GO" id="GO:0000981">
    <property type="term" value="F:DNA-binding transcription factor activity, RNA polymerase II-specific"/>
    <property type="evidence" value="ECO:0007669"/>
    <property type="project" value="TreeGrafter"/>
</dbReference>
<evidence type="ECO:0000256" key="5">
    <source>
        <dbReference type="ARBA" id="ARBA00022833"/>
    </source>
</evidence>
<dbReference type="InterPro" id="IPR013087">
    <property type="entry name" value="Znf_C2H2_type"/>
</dbReference>
<keyword evidence="11" id="KW-1185">Reference proteome</keyword>
<keyword evidence="5" id="KW-0862">Zinc</keyword>
<dbReference type="PANTHER" id="PTHR24394:SF29">
    <property type="entry name" value="MYONEURIN"/>
    <property type="match status" value="1"/>
</dbReference>
<evidence type="ECO:0000313" key="11">
    <source>
        <dbReference type="Proteomes" id="UP000596742"/>
    </source>
</evidence>
<dbReference type="PANTHER" id="PTHR24394">
    <property type="entry name" value="ZINC FINGER PROTEIN"/>
    <property type="match status" value="1"/>
</dbReference>
<proteinExistence type="predicted"/>
<feature type="domain" description="C2H2-type" evidence="9">
    <location>
        <begin position="229"/>
        <end position="256"/>
    </location>
</feature>
<evidence type="ECO:0000256" key="2">
    <source>
        <dbReference type="ARBA" id="ARBA00022723"/>
    </source>
</evidence>
<comment type="subcellular location">
    <subcellularLocation>
        <location evidence="1">Nucleus</location>
    </subcellularLocation>
</comment>
<sequence length="397" mass="45079">MSLMKATNINKDTSKKQLSIDENTYMNSTYNTRQTGSVKGCLELTDESRLDLLSKQEENKGGHVELECENNLKVFDESSNDVNETSYYEDESSNDEEESNDLDFKKKPYLFKCKLCGKRFQSKDKVKLHMSSHTGEKQHSCQLCDTKCMTQQSLYSHIVAAHPAEAGDLARYSCDVCGKKFYSKCKLLNHSKTHFEQNLPYQCKLCPKRFSILSRLMTHIKTHTGDGLFTCKICDKAYTTQASLKSHMNNHTHEIEYKCETCNKVFYTNGGLIKHRLTHSDDRPLKCSICCKGFKQNKNPELKYKCDICTKHFTSRFGLNCHLKSIHDGTKDQKCELCGKAYTLKTFLQGGGSKATAATTRNGQKLRNGVWGCQLLVHFPTREKPTPPYGKVLDPGG</sequence>
<dbReference type="Proteomes" id="UP000596742">
    <property type="component" value="Unassembled WGS sequence"/>
</dbReference>
<keyword evidence="6" id="KW-0238">DNA-binding</keyword>
<dbReference type="AlphaFoldDB" id="A0A8B6ENT0"/>
<feature type="domain" description="C2H2-type" evidence="9">
    <location>
        <begin position="111"/>
        <end position="138"/>
    </location>
</feature>
<accession>A0A8B6ENT0</accession>
<feature type="domain" description="C2H2-type" evidence="9">
    <location>
        <begin position="201"/>
        <end position="228"/>
    </location>
</feature>
<dbReference type="EMBL" id="UYJE01005481">
    <property type="protein sequence ID" value="VDI37690.1"/>
    <property type="molecule type" value="Genomic_DNA"/>
</dbReference>
<evidence type="ECO:0000256" key="8">
    <source>
        <dbReference type="PROSITE-ProRule" id="PRU00042"/>
    </source>
</evidence>
<evidence type="ECO:0000313" key="10">
    <source>
        <dbReference type="EMBL" id="VDI37690.1"/>
    </source>
</evidence>
<dbReference type="FunFam" id="3.30.160.60:FF:000145">
    <property type="entry name" value="Zinc finger protein 574"/>
    <property type="match status" value="1"/>
</dbReference>
<evidence type="ECO:0000259" key="9">
    <source>
        <dbReference type="PROSITE" id="PS50157"/>
    </source>
</evidence>
<evidence type="ECO:0000256" key="1">
    <source>
        <dbReference type="ARBA" id="ARBA00004123"/>
    </source>
</evidence>
<protein>
    <recommendedName>
        <fullName evidence="9">C2H2-type domain-containing protein</fullName>
    </recommendedName>
</protein>
<organism evidence="10 11">
    <name type="scientific">Mytilus galloprovincialis</name>
    <name type="common">Mediterranean mussel</name>
    <dbReference type="NCBI Taxonomy" id="29158"/>
    <lineage>
        <taxon>Eukaryota</taxon>
        <taxon>Metazoa</taxon>
        <taxon>Spiralia</taxon>
        <taxon>Lophotrochozoa</taxon>
        <taxon>Mollusca</taxon>
        <taxon>Bivalvia</taxon>
        <taxon>Autobranchia</taxon>
        <taxon>Pteriomorphia</taxon>
        <taxon>Mytilida</taxon>
        <taxon>Mytiloidea</taxon>
        <taxon>Mytilidae</taxon>
        <taxon>Mytilinae</taxon>
        <taxon>Mytilus</taxon>
    </lineage>
</organism>
<comment type="caution">
    <text evidence="10">The sequence shown here is derived from an EMBL/GenBank/DDBJ whole genome shotgun (WGS) entry which is preliminary data.</text>
</comment>
<dbReference type="OrthoDB" id="6220440at2759"/>
<dbReference type="FunFam" id="3.30.160.60:FF:000065">
    <property type="entry name" value="B-cell CLL/lymphoma 6, member B"/>
    <property type="match status" value="1"/>
</dbReference>
<keyword evidence="2" id="KW-0479">Metal-binding</keyword>
<name>A0A8B6ENT0_MYTGA</name>
<evidence type="ECO:0000256" key="6">
    <source>
        <dbReference type="ARBA" id="ARBA00023125"/>
    </source>
</evidence>
<evidence type="ECO:0000256" key="4">
    <source>
        <dbReference type="ARBA" id="ARBA00022771"/>
    </source>
</evidence>
<keyword evidence="3" id="KW-0677">Repeat</keyword>
<gene>
    <name evidence="10" type="ORF">MGAL_10B063819</name>
</gene>
<dbReference type="GO" id="GO:0003677">
    <property type="term" value="F:DNA binding"/>
    <property type="evidence" value="ECO:0007669"/>
    <property type="project" value="UniProtKB-KW"/>
</dbReference>
<keyword evidence="4 8" id="KW-0863">Zinc-finger</keyword>
<dbReference type="PROSITE" id="PS00028">
    <property type="entry name" value="ZINC_FINGER_C2H2_1"/>
    <property type="match status" value="6"/>
</dbReference>
<dbReference type="FunFam" id="3.30.160.60:FF:000045">
    <property type="entry name" value="ZFP69 zinc finger protein B"/>
    <property type="match status" value="1"/>
</dbReference>
<dbReference type="SMART" id="SM00355">
    <property type="entry name" value="ZnF_C2H2"/>
    <property type="match status" value="7"/>
</dbReference>
<dbReference type="Pfam" id="PF00096">
    <property type="entry name" value="zf-C2H2"/>
    <property type="match status" value="5"/>
</dbReference>
<feature type="domain" description="C2H2-type" evidence="9">
    <location>
        <begin position="172"/>
        <end position="199"/>
    </location>
</feature>
<dbReference type="PROSITE" id="PS50157">
    <property type="entry name" value="ZINC_FINGER_C2H2_2"/>
    <property type="match status" value="6"/>
</dbReference>
<evidence type="ECO:0000256" key="7">
    <source>
        <dbReference type="ARBA" id="ARBA00023242"/>
    </source>
</evidence>
<dbReference type="GO" id="GO:0005634">
    <property type="term" value="C:nucleus"/>
    <property type="evidence" value="ECO:0007669"/>
    <property type="project" value="UniProtKB-SubCell"/>
</dbReference>
<feature type="domain" description="C2H2-type" evidence="9">
    <location>
        <begin position="304"/>
        <end position="332"/>
    </location>
</feature>
<feature type="domain" description="C2H2-type" evidence="9">
    <location>
        <begin position="257"/>
        <end position="284"/>
    </location>
</feature>
<reference evidence="10" key="1">
    <citation type="submission" date="2018-11" db="EMBL/GenBank/DDBJ databases">
        <authorList>
            <person name="Alioto T."/>
            <person name="Alioto T."/>
        </authorList>
    </citation>
    <scope>NUCLEOTIDE SEQUENCE</scope>
</reference>
<evidence type="ECO:0000256" key="3">
    <source>
        <dbReference type="ARBA" id="ARBA00022737"/>
    </source>
</evidence>
<dbReference type="Gene3D" id="3.30.160.60">
    <property type="entry name" value="Classic Zinc Finger"/>
    <property type="match status" value="6"/>
</dbReference>
<keyword evidence="7" id="KW-0539">Nucleus</keyword>